<name>A0A1A8JIB6_NOTKU</name>
<reference evidence="1" key="2">
    <citation type="submission" date="2016-06" db="EMBL/GenBank/DDBJ databases">
        <title>The genome of a short-lived fish provides insights into sex chromosome evolution and the genetic control of aging.</title>
        <authorList>
            <person name="Reichwald K."/>
            <person name="Felder M."/>
            <person name="Petzold A."/>
            <person name="Koch P."/>
            <person name="Groth M."/>
            <person name="Platzer M."/>
        </authorList>
    </citation>
    <scope>NUCLEOTIDE SEQUENCE</scope>
    <source>
        <tissue evidence="1">Brain</tissue>
    </source>
</reference>
<proteinExistence type="predicted"/>
<protein>
    <submittedName>
        <fullName evidence="1">Uncharacterized protein</fullName>
    </submittedName>
</protein>
<evidence type="ECO:0000313" key="1">
    <source>
        <dbReference type="EMBL" id="SBR09514.1"/>
    </source>
</evidence>
<feature type="non-terminal residue" evidence="1">
    <location>
        <position position="1"/>
    </location>
</feature>
<organism evidence="1">
    <name type="scientific">Nothobranchius kuhntae</name>
    <name type="common">Beira killifish</name>
    <dbReference type="NCBI Taxonomy" id="321403"/>
    <lineage>
        <taxon>Eukaryota</taxon>
        <taxon>Metazoa</taxon>
        <taxon>Chordata</taxon>
        <taxon>Craniata</taxon>
        <taxon>Vertebrata</taxon>
        <taxon>Euteleostomi</taxon>
        <taxon>Actinopterygii</taxon>
        <taxon>Neopterygii</taxon>
        <taxon>Teleostei</taxon>
        <taxon>Neoteleostei</taxon>
        <taxon>Acanthomorphata</taxon>
        <taxon>Ovalentaria</taxon>
        <taxon>Atherinomorphae</taxon>
        <taxon>Cyprinodontiformes</taxon>
        <taxon>Nothobranchiidae</taxon>
        <taxon>Nothobranchius</taxon>
    </lineage>
</organism>
<dbReference type="AlphaFoldDB" id="A0A1A8JIB6"/>
<accession>A0A1A8JIB6</accession>
<sequence length="34" mass="3902">TGTLRPRCHQHRDTKLPMPVYYVVVLVCCEGDTL</sequence>
<dbReference type="EMBL" id="HAED01022746">
    <property type="protein sequence ID" value="SBR09514.1"/>
    <property type="molecule type" value="Transcribed_RNA"/>
</dbReference>
<gene>
    <name evidence="1" type="primary">Nfu_g_1_013397</name>
</gene>
<dbReference type="EMBL" id="HAEE01001113">
    <property type="protein sequence ID" value="SBR21129.1"/>
    <property type="molecule type" value="Transcribed_RNA"/>
</dbReference>
<reference evidence="1" key="1">
    <citation type="submission" date="2016-05" db="EMBL/GenBank/DDBJ databases">
        <authorList>
            <person name="Lavstsen T."/>
            <person name="Jespersen J.S."/>
        </authorList>
    </citation>
    <scope>NUCLEOTIDE SEQUENCE</scope>
    <source>
        <tissue evidence="1">Brain</tissue>
    </source>
</reference>